<protein>
    <submittedName>
        <fullName evidence="2">PilZ domain-containing protein</fullName>
    </submittedName>
</protein>
<proteinExistence type="predicted"/>
<comment type="caution">
    <text evidence="2">The sequence shown here is derived from an EMBL/GenBank/DDBJ whole genome shotgun (WGS) entry which is preliminary data.</text>
</comment>
<dbReference type="InterPro" id="IPR009875">
    <property type="entry name" value="PilZ_domain"/>
</dbReference>
<dbReference type="AlphaFoldDB" id="A0A4R6YQP2"/>
<accession>A0A4R6YQP2</accession>
<reference evidence="2 3" key="1">
    <citation type="submission" date="2019-03" db="EMBL/GenBank/DDBJ databases">
        <title>Genomic Encyclopedia of Type Strains, Phase IV (KMG-IV): sequencing the most valuable type-strain genomes for metagenomic binning, comparative biology and taxonomic classification.</title>
        <authorList>
            <person name="Goeker M."/>
        </authorList>
    </citation>
    <scope>NUCLEOTIDE SEQUENCE [LARGE SCALE GENOMIC DNA]</scope>
    <source>
        <strain evidence="2 3">DSM 21667</strain>
    </source>
</reference>
<dbReference type="Proteomes" id="UP000295293">
    <property type="component" value="Unassembled WGS sequence"/>
</dbReference>
<dbReference type="RefSeq" id="WP_133820262.1">
    <property type="nucleotide sequence ID" value="NZ_SNZH01000013.1"/>
</dbReference>
<dbReference type="Gene3D" id="2.40.10.220">
    <property type="entry name" value="predicted glycosyltransferase like domains"/>
    <property type="match status" value="1"/>
</dbReference>
<dbReference type="EMBL" id="SNZH01000013">
    <property type="protein sequence ID" value="TDR40302.1"/>
    <property type="molecule type" value="Genomic_DNA"/>
</dbReference>
<sequence length="109" mass="12241">MGELYDDRRQEPRYATAGIYYLQSTGRGIPGRILDLSVNGAMLEQVDAQPLMEGSRVNIVLSFSGQPEFIADVLVQHIVNGRVGVEFYDMSPEHFSTLATLIDQHQRSR</sequence>
<dbReference type="Pfam" id="PF07238">
    <property type="entry name" value="PilZ"/>
    <property type="match status" value="1"/>
</dbReference>
<evidence type="ECO:0000313" key="2">
    <source>
        <dbReference type="EMBL" id="TDR40302.1"/>
    </source>
</evidence>
<gene>
    <name evidence="2" type="ORF">DFR29_1131</name>
</gene>
<organism evidence="2 3">
    <name type="scientific">Tahibacter aquaticus</name>
    <dbReference type="NCBI Taxonomy" id="520092"/>
    <lineage>
        <taxon>Bacteria</taxon>
        <taxon>Pseudomonadati</taxon>
        <taxon>Pseudomonadota</taxon>
        <taxon>Gammaproteobacteria</taxon>
        <taxon>Lysobacterales</taxon>
        <taxon>Rhodanobacteraceae</taxon>
        <taxon>Tahibacter</taxon>
    </lineage>
</organism>
<keyword evidence="3" id="KW-1185">Reference proteome</keyword>
<name>A0A4R6YQP2_9GAMM</name>
<evidence type="ECO:0000259" key="1">
    <source>
        <dbReference type="Pfam" id="PF07238"/>
    </source>
</evidence>
<evidence type="ECO:0000313" key="3">
    <source>
        <dbReference type="Proteomes" id="UP000295293"/>
    </source>
</evidence>
<dbReference type="GO" id="GO:0035438">
    <property type="term" value="F:cyclic-di-GMP binding"/>
    <property type="evidence" value="ECO:0007669"/>
    <property type="project" value="InterPro"/>
</dbReference>
<dbReference type="SUPFAM" id="SSF141371">
    <property type="entry name" value="PilZ domain-like"/>
    <property type="match status" value="1"/>
</dbReference>
<dbReference type="OrthoDB" id="5298508at2"/>
<feature type="domain" description="PilZ" evidence="1">
    <location>
        <begin position="7"/>
        <end position="103"/>
    </location>
</feature>